<dbReference type="STRING" id="561180.BIFGAL_03553"/>
<dbReference type="GO" id="GO:0016757">
    <property type="term" value="F:glycosyltransferase activity"/>
    <property type="evidence" value="ECO:0007669"/>
    <property type="project" value="UniProtKB-KW"/>
</dbReference>
<dbReference type="Gene3D" id="3.40.50.2000">
    <property type="entry name" value="Glycogen Phosphorylase B"/>
    <property type="match status" value="2"/>
</dbReference>
<name>D1NUM7_9BIFI</name>
<dbReference type="PANTHER" id="PTHR45947">
    <property type="entry name" value="SULFOQUINOVOSYL TRANSFERASE SQD2"/>
    <property type="match status" value="1"/>
</dbReference>
<feature type="domain" description="Glycosyltransferase subfamily 4-like N-terminal" evidence="5">
    <location>
        <begin position="42"/>
        <end position="207"/>
    </location>
</feature>
<dbReference type="Proteomes" id="UP000003656">
    <property type="component" value="Unassembled WGS sequence"/>
</dbReference>
<evidence type="ECO:0000256" key="3">
    <source>
        <dbReference type="SAM" id="MobiDB-lite"/>
    </source>
</evidence>
<comment type="caution">
    <text evidence="6">The sequence shown here is derived from an EMBL/GenBank/DDBJ whole genome shotgun (WGS) entry which is preliminary data.</text>
</comment>
<dbReference type="Pfam" id="PF00534">
    <property type="entry name" value="Glycos_transf_1"/>
    <property type="match status" value="1"/>
</dbReference>
<protein>
    <submittedName>
        <fullName evidence="6">Glycosyltransferase, group 1 family protein</fullName>
        <ecNumber evidence="6">2.4.-.-</ecNumber>
    </submittedName>
</protein>
<keyword evidence="1 6" id="KW-0328">Glycosyltransferase</keyword>
<proteinExistence type="predicted"/>
<dbReference type="EMBL" id="ABXB03000003">
    <property type="protein sequence ID" value="EFA22528.1"/>
    <property type="molecule type" value="Genomic_DNA"/>
</dbReference>
<evidence type="ECO:0000259" key="4">
    <source>
        <dbReference type="Pfam" id="PF00534"/>
    </source>
</evidence>
<dbReference type="EC" id="2.4.-.-" evidence="6"/>
<evidence type="ECO:0000313" key="6">
    <source>
        <dbReference type="EMBL" id="EFA22528.1"/>
    </source>
</evidence>
<evidence type="ECO:0000313" key="7">
    <source>
        <dbReference type="Proteomes" id="UP000003656"/>
    </source>
</evidence>
<dbReference type="Pfam" id="PF13439">
    <property type="entry name" value="Glyco_transf_4"/>
    <property type="match status" value="1"/>
</dbReference>
<dbReference type="InterPro" id="IPR050194">
    <property type="entry name" value="Glycosyltransferase_grp1"/>
</dbReference>
<reference evidence="6 7" key="1">
    <citation type="submission" date="2009-11" db="EMBL/GenBank/DDBJ databases">
        <authorList>
            <person name="Weinstock G."/>
            <person name="Sodergren E."/>
            <person name="Clifton S."/>
            <person name="Fulton L."/>
            <person name="Fulton B."/>
            <person name="Courtney L."/>
            <person name="Fronick C."/>
            <person name="Harrison M."/>
            <person name="Strong C."/>
            <person name="Farmer C."/>
            <person name="Delahaunty K."/>
            <person name="Markovic C."/>
            <person name="Hall O."/>
            <person name="Minx P."/>
            <person name="Tomlinson C."/>
            <person name="Mitreva M."/>
            <person name="Nelson J."/>
            <person name="Hou S."/>
            <person name="Wollam A."/>
            <person name="Pepin K.H."/>
            <person name="Johnson M."/>
            <person name="Bhonagiri V."/>
            <person name="Nash W.E."/>
            <person name="Warren W."/>
            <person name="Chinwalla A."/>
            <person name="Mardis E.R."/>
            <person name="Wilson R.K."/>
        </authorList>
    </citation>
    <scope>NUCLEOTIDE SEQUENCE [LARGE SCALE GENOMIC DNA]</scope>
    <source>
        <strain evidence="6 7">DSM 20093</strain>
    </source>
</reference>
<dbReference type="AlphaFoldDB" id="D1NUM7"/>
<evidence type="ECO:0000256" key="2">
    <source>
        <dbReference type="ARBA" id="ARBA00022679"/>
    </source>
</evidence>
<evidence type="ECO:0000259" key="5">
    <source>
        <dbReference type="Pfam" id="PF13439"/>
    </source>
</evidence>
<organism evidence="6 7">
    <name type="scientific">Bifidobacterium gallicum DSM 20093 = LMG 11596</name>
    <dbReference type="NCBI Taxonomy" id="561180"/>
    <lineage>
        <taxon>Bacteria</taxon>
        <taxon>Bacillati</taxon>
        <taxon>Actinomycetota</taxon>
        <taxon>Actinomycetes</taxon>
        <taxon>Bifidobacteriales</taxon>
        <taxon>Bifidobacteriaceae</taxon>
        <taxon>Bifidobacterium</taxon>
    </lineage>
</organism>
<dbReference type="PANTHER" id="PTHR45947:SF3">
    <property type="entry name" value="SULFOQUINOVOSYL TRANSFERASE SQD2"/>
    <property type="match status" value="1"/>
</dbReference>
<gene>
    <name evidence="6" type="ORF">BIFGAL_03553</name>
</gene>
<feature type="compositionally biased region" description="Basic and acidic residues" evidence="3">
    <location>
        <begin position="1"/>
        <end position="11"/>
    </location>
</feature>
<evidence type="ECO:0000256" key="1">
    <source>
        <dbReference type="ARBA" id="ARBA00022676"/>
    </source>
</evidence>
<feature type="domain" description="Glycosyl transferase family 1" evidence="4">
    <location>
        <begin position="238"/>
        <end position="388"/>
    </location>
</feature>
<keyword evidence="2 6" id="KW-0808">Transferase</keyword>
<dbReference type="SUPFAM" id="SSF53756">
    <property type="entry name" value="UDP-Glycosyltransferase/glycogen phosphorylase"/>
    <property type="match status" value="1"/>
</dbReference>
<dbReference type="GO" id="GO:1901137">
    <property type="term" value="P:carbohydrate derivative biosynthetic process"/>
    <property type="evidence" value="ECO:0007669"/>
    <property type="project" value="UniProtKB-ARBA"/>
</dbReference>
<feature type="region of interest" description="Disordered" evidence="3">
    <location>
        <begin position="1"/>
        <end position="25"/>
    </location>
</feature>
<dbReference type="InterPro" id="IPR028098">
    <property type="entry name" value="Glyco_trans_4-like_N"/>
</dbReference>
<accession>D1NUM7</accession>
<sequence length="422" mass="47787">MEGMTERHDHATQQTSHTQPGDGRRKPLTIVMVLDAVGNRGNGTSNSALQWAQQLKREGHHVRLVGIGAPEYPAQENLIPFVSWISRKQQMHFAKPSDALFRRAFEGADIVHIYMPFNFGRHAMRVARSMGLPVTAGFHVQPENITYSAGPLRWIPGVATFIYWLFRHWMYSKVDAIHVPSDMGARLLRKHHYRKPIHVISNGYDTRFTPPFAMDEQSMGALLTDEELIEADEIHFGPDRPMRIVASGRLSNEKDQRTLIKAISLSKHADDITLTIAGTGPIGNRLRRMAKRLLKNPADIGFHANSTMPQLLRSQDLLVHPSIVDLESLSVIEGMACGLVPVVADSPLSAAGDFALDPHCSFPVKDAQTLAERIDWWFEHPAELVQWRRIYAKHTQETYRVAISVHKFLDMEHEVLRHHRES</sequence>
<dbReference type="eggNOG" id="COG0438">
    <property type="taxonomic scope" value="Bacteria"/>
</dbReference>
<dbReference type="InterPro" id="IPR001296">
    <property type="entry name" value="Glyco_trans_1"/>
</dbReference>
<dbReference type="RefSeq" id="WP_006294999.1">
    <property type="nucleotide sequence ID" value="NZ_ABXB03000003.1"/>
</dbReference>